<gene>
    <name evidence="1" type="ORF">LEP1GSC050_3279</name>
</gene>
<dbReference type="Proteomes" id="UP000015454">
    <property type="component" value="Unassembled WGS sequence"/>
</dbReference>
<dbReference type="EMBL" id="AHMO02000008">
    <property type="protein sequence ID" value="EQA44726.1"/>
    <property type="molecule type" value="Genomic_DNA"/>
</dbReference>
<comment type="caution">
    <text evidence="1">The sequence shown here is derived from an EMBL/GenBank/DDBJ whole genome shotgun (WGS) entry which is preliminary data.</text>
</comment>
<sequence>MLLRYSNFSEGFALDFDHNRPFYGPYWETVISLTVSGMPTRRIPEAYREILHPI</sequence>
<accession>T0FA06</accession>
<dbReference type="AlphaFoldDB" id="T0FA06"/>
<name>T0FA06_9LEPT</name>
<protein>
    <submittedName>
        <fullName evidence="1">Uncharacterized protein</fullName>
    </submittedName>
</protein>
<keyword evidence="2" id="KW-1185">Reference proteome</keyword>
<organism evidence="1 2">
    <name type="scientific">Leptospira broomii serovar Hurstbridge str. 5399</name>
    <dbReference type="NCBI Taxonomy" id="1049789"/>
    <lineage>
        <taxon>Bacteria</taxon>
        <taxon>Pseudomonadati</taxon>
        <taxon>Spirochaetota</taxon>
        <taxon>Spirochaetia</taxon>
        <taxon>Leptospirales</taxon>
        <taxon>Leptospiraceae</taxon>
        <taxon>Leptospira</taxon>
    </lineage>
</organism>
<reference evidence="1" key="1">
    <citation type="submission" date="2013-05" db="EMBL/GenBank/DDBJ databases">
        <authorList>
            <person name="Harkins D.M."/>
            <person name="Durkin A.S."/>
            <person name="Brinkac L.M."/>
            <person name="Haft D.H."/>
            <person name="Selengut J.D."/>
            <person name="Sanka R."/>
            <person name="DePew J."/>
            <person name="Purushe J."/>
            <person name="Hartskeerl R.A."/>
            <person name="Ahmed A."/>
            <person name="van der Linden H."/>
            <person name="Goris M.G.A."/>
            <person name="Vinetz J.M."/>
            <person name="Sutton G.G."/>
            <person name="Nierman W.C."/>
            <person name="Fouts D.E."/>
        </authorList>
    </citation>
    <scope>NUCLEOTIDE SEQUENCE [LARGE SCALE GENOMIC DNA]</scope>
    <source>
        <strain evidence="1">5399</strain>
    </source>
</reference>
<evidence type="ECO:0000313" key="2">
    <source>
        <dbReference type="Proteomes" id="UP000015454"/>
    </source>
</evidence>
<evidence type="ECO:0000313" key="1">
    <source>
        <dbReference type="EMBL" id="EQA44726.1"/>
    </source>
</evidence>
<proteinExistence type="predicted"/>
<dbReference type="STRING" id="1049789.LEP1GSC050_3279"/>